<dbReference type="InterPro" id="IPR016181">
    <property type="entry name" value="Acyl_CoA_acyltransferase"/>
</dbReference>
<keyword evidence="2" id="KW-0012">Acyltransferase</keyword>
<dbReference type="InterPro" id="IPR038740">
    <property type="entry name" value="BioF2-like_GNAT_dom"/>
</dbReference>
<gene>
    <name evidence="2" type="ORF">M0R89_19240</name>
</gene>
<geneLocation type="plasmid" evidence="2 3">
    <name>unnamed1</name>
</geneLocation>
<feature type="domain" description="N-acetyltransferase" evidence="1">
    <location>
        <begin position="178"/>
        <end position="341"/>
    </location>
</feature>
<dbReference type="KEGG" id="halx:M0R89_19240"/>
<dbReference type="PROSITE" id="PS51186">
    <property type="entry name" value="GNAT"/>
    <property type="match status" value="1"/>
</dbReference>
<accession>A0A8U0I0G0</accession>
<dbReference type="PANTHER" id="PTHR36174">
    <property type="entry name" value="LIPID II:GLYCINE GLYCYLTRANSFERASE"/>
    <property type="match status" value="1"/>
</dbReference>
<dbReference type="AlphaFoldDB" id="A0A8U0I0G0"/>
<keyword evidence="2" id="KW-0614">Plasmid</keyword>
<dbReference type="RefSeq" id="WP_248652701.1">
    <property type="nucleotide sequence ID" value="NZ_CP096660.1"/>
</dbReference>
<dbReference type="Proteomes" id="UP000830729">
    <property type="component" value="Plasmid unnamed1"/>
</dbReference>
<keyword evidence="3" id="KW-1185">Reference proteome</keyword>
<name>A0A8U0I0G0_9EURY</name>
<organism evidence="2 3">
    <name type="scientific">Halorussus limi</name>
    <dbReference type="NCBI Taxonomy" id="2938695"/>
    <lineage>
        <taxon>Archaea</taxon>
        <taxon>Methanobacteriati</taxon>
        <taxon>Methanobacteriota</taxon>
        <taxon>Stenosarchaea group</taxon>
        <taxon>Halobacteria</taxon>
        <taxon>Halobacteriales</taxon>
        <taxon>Haladaptataceae</taxon>
        <taxon>Halorussus</taxon>
    </lineage>
</organism>
<dbReference type="Gene3D" id="3.40.630.30">
    <property type="match status" value="1"/>
</dbReference>
<dbReference type="EMBL" id="CP096660">
    <property type="protein sequence ID" value="UPV76668.1"/>
    <property type="molecule type" value="Genomic_DNA"/>
</dbReference>
<dbReference type="GeneID" id="72187381"/>
<evidence type="ECO:0000313" key="2">
    <source>
        <dbReference type="EMBL" id="UPV76668.1"/>
    </source>
</evidence>
<dbReference type="InterPro" id="IPR050644">
    <property type="entry name" value="PG_Glycine_Bridge_Synth"/>
</dbReference>
<reference evidence="2 3" key="1">
    <citation type="submission" date="2022-04" db="EMBL/GenBank/DDBJ databases">
        <title>Diverse halophilic archaea isolated from saline environments.</title>
        <authorList>
            <person name="Cui H.-L."/>
        </authorList>
    </citation>
    <scope>NUCLEOTIDE SEQUENCE [LARGE SCALE GENOMIC DNA]</scope>
    <source>
        <strain evidence="2 3">XZYJT49</strain>
        <plasmid evidence="2 3">unnamed1</plasmid>
    </source>
</reference>
<dbReference type="Pfam" id="PF13480">
    <property type="entry name" value="Acetyltransf_6"/>
    <property type="match status" value="1"/>
</dbReference>
<dbReference type="SUPFAM" id="SSF55729">
    <property type="entry name" value="Acyl-CoA N-acyltransferases (Nat)"/>
    <property type="match status" value="1"/>
</dbReference>
<dbReference type="PANTHER" id="PTHR36174:SF1">
    <property type="entry name" value="LIPID II:GLYCINE GLYCYLTRANSFERASE"/>
    <property type="match status" value="1"/>
</dbReference>
<sequence length="355" mass="40978">MTKLQANVVDSIDAVNENQWDNVVAQSECGTIFQQSGWLRAIERALDRTPRHVVIRKNGNPVAVLPNFVSDIALPVDLPVDASAVGATQLSSVTPGFGGPLIMGKKDRVLGALRQTLERVHREGSVFHRMRILDSNHVQYAQTLRKWGYRPSLLYCRFALELDDYDRILADMDKERRKEIRDAKEIEYEVESEEIDRETMRSFHDEYLKTMSHVDGSPFPVAFFEQLGDHLADQIQIFTAYVEGAEAGQHLYLRDDNRDALHYFFAGVDEEYFRYSSPTLLHDHALRWGIENGYERFDFGSTNANYANGTFNYKQKFGAELEPIYEWEKGTAPIRWPVYRSARTLYRRHSDTLEK</sequence>
<keyword evidence="2" id="KW-0808">Transferase</keyword>
<proteinExistence type="predicted"/>
<protein>
    <submittedName>
        <fullName evidence="2">GNAT family N-acetyltransferase</fullName>
        <ecNumber evidence="2">2.3.1.-</ecNumber>
    </submittedName>
</protein>
<evidence type="ECO:0000313" key="3">
    <source>
        <dbReference type="Proteomes" id="UP000830729"/>
    </source>
</evidence>
<dbReference type="EC" id="2.3.1.-" evidence="2"/>
<dbReference type="GO" id="GO:0016747">
    <property type="term" value="F:acyltransferase activity, transferring groups other than amino-acyl groups"/>
    <property type="evidence" value="ECO:0007669"/>
    <property type="project" value="InterPro"/>
</dbReference>
<evidence type="ECO:0000259" key="1">
    <source>
        <dbReference type="PROSITE" id="PS51186"/>
    </source>
</evidence>
<dbReference type="InterPro" id="IPR000182">
    <property type="entry name" value="GNAT_dom"/>
</dbReference>